<dbReference type="AlphaFoldDB" id="A0A511NAC9"/>
<name>A0A511NAC9_DEIC1</name>
<dbReference type="Pfam" id="PF24698">
    <property type="entry name" value="DUF7662"/>
    <property type="match status" value="1"/>
</dbReference>
<dbReference type="OrthoDB" id="465980at2"/>
<dbReference type="EMBL" id="BJXB01000043">
    <property type="protein sequence ID" value="GEM49784.1"/>
    <property type="molecule type" value="Genomic_DNA"/>
</dbReference>
<dbReference type="RefSeq" id="WP_146891009.1">
    <property type="nucleotide sequence ID" value="NZ_BJXB01000043.1"/>
</dbReference>
<dbReference type="Proteomes" id="UP000321306">
    <property type="component" value="Unassembled WGS sequence"/>
</dbReference>
<dbReference type="InterPro" id="IPR056079">
    <property type="entry name" value="DUF7662"/>
</dbReference>
<sequence length="147" mass="16886">MKEAKHVQINPVAQHHLEQLQILTGSSQSAIVEQALAFYHLSFNPQALKSLQLDEAPLAEKGPRSKYDPIGEHLRNLTTTRTTLSFEQIEDLIHRKLPDSARTHRAWWSNSGQPHSRIWVDAGWEVDTVNFPQETVTFQKKPQEETR</sequence>
<feature type="domain" description="DUF7662" evidence="1">
    <location>
        <begin position="67"/>
        <end position="140"/>
    </location>
</feature>
<reference evidence="2 3" key="1">
    <citation type="submission" date="2019-07" db="EMBL/GenBank/DDBJ databases">
        <title>Whole genome shotgun sequence of Deinococcus cellulosilyticus NBRC 106333.</title>
        <authorList>
            <person name="Hosoyama A."/>
            <person name="Uohara A."/>
            <person name="Ohji S."/>
            <person name="Ichikawa N."/>
        </authorList>
    </citation>
    <scope>NUCLEOTIDE SEQUENCE [LARGE SCALE GENOMIC DNA]</scope>
    <source>
        <strain evidence="2 3">NBRC 106333</strain>
    </source>
</reference>
<comment type="caution">
    <text evidence="2">The sequence shown here is derived from an EMBL/GenBank/DDBJ whole genome shotgun (WGS) entry which is preliminary data.</text>
</comment>
<keyword evidence="3" id="KW-1185">Reference proteome</keyword>
<evidence type="ECO:0000313" key="3">
    <source>
        <dbReference type="Proteomes" id="UP000321306"/>
    </source>
</evidence>
<proteinExistence type="predicted"/>
<protein>
    <recommendedName>
        <fullName evidence="1">DUF7662 domain-containing protein</fullName>
    </recommendedName>
</protein>
<evidence type="ECO:0000259" key="1">
    <source>
        <dbReference type="Pfam" id="PF24698"/>
    </source>
</evidence>
<evidence type="ECO:0000313" key="2">
    <source>
        <dbReference type="EMBL" id="GEM49784.1"/>
    </source>
</evidence>
<accession>A0A511NAC9</accession>
<organism evidence="2 3">
    <name type="scientific">Deinococcus cellulosilyticus (strain DSM 18568 / NBRC 106333 / KACC 11606 / 5516J-15)</name>
    <dbReference type="NCBI Taxonomy" id="1223518"/>
    <lineage>
        <taxon>Bacteria</taxon>
        <taxon>Thermotogati</taxon>
        <taxon>Deinococcota</taxon>
        <taxon>Deinococci</taxon>
        <taxon>Deinococcales</taxon>
        <taxon>Deinococcaceae</taxon>
        <taxon>Deinococcus</taxon>
    </lineage>
</organism>
<gene>
    <name evidence="2" type="ORF">DC3_54190</name>
</gene>